<comment type="caution">
    <text evidence="1">The sequence shown here is derived from an EMBL/GenBank/DDBJ whole genome shotgun (WGS) entry which is preliminary data.</text>
</comment>
<evidence type="ECO:0000313" key="2">
    <source>
        <dbReference type="Proteomes" id="UP000076154"/>
    </source>
</evidence>
<reference evidence="1" key="1">
    <citation type="submission" date="2018-04" db="EMBL/GenBank/DDBJ databases">
        <title>Whole genome sequencing of Hypsizygus marmoreus.</title>
        <authorList>
            <person name="Choi I.-G."/>
            <person name="Min B."/>
            <person name="Kim J.-G."/>
            <person name="Kim S."/>
            <person name="Oh Y.-L."/>
            <person name="Kong W.-S."/>
            <person name="Park H."/>
            <person name="Jeong J."/>
            <person name="Song E.-S."/>
        </authorList>
    </citation>
    <scope>NUCLEOTIDE SEQUENCE [LARGE SCALE GENOMIC DNA]</scope>
    <source>
        <strain evidence="1">51987-8</strain>
    </source>
</reference>
<sequence length="149" mass="16514">MGFWKIVKHSTRAVSFLSLIRIGGVLRNGDGAIPFFRFLPLPKKSRILANDISLSSSKLRTPCLPSLEQPPRYFPLTNKRSSTSDPFQHLISQARAVPTERIALDDQNGTKPERSGGTPMRMQRCTIVLQPLDTSISAGTWGKCHGIAR</sequence>
<protein>
    <submittedName>
        <fullName evidence="1">Uncharacterized protein</fullName>
    </submittedName>
</protein>
<dbReference type="EMBL" id="LUEZ02000053">
    <property type="protein sequence ID" value="RDB22062.1"/>
    <property type="molecule type" value="Genomic_DNA"/>
</dbReference>
<dbReference type="AlphaFoldDB" id="A0A369JL57"/>
<keyword evidence="2" id="KW-1185">Reference proteome</keyword>
<name>A0A369JL57_HYPMA</name>
<dbReference type="Proteomes" id="UP000076154">
    <property type="component" value="Unassembled WGS sequence"/>
</dbReference>
<gene>
    <name evidence="1" type="ORF">Hypma_010989</name>
</gene>
<accession>A0A369JL57</accession>
<evidence type="ECO:0000313" key="1">
    <source>
        <dbReference type="EMBL" id="RDB22062.1"/>
    </source>
</evidence>
<proteinExistence type="predicted"/>
<dbReference type="InParanoid" id="A0A369JL57"/>
<organism evidence="1 2">
    <name type="scientific">Hypsizygus marmoreus</name>
    <name type="common">White beech mushroom</name>
    <name type="synonym">Agaricus marmoreus</name>
    <dbReference type="NCBI Taxonomy" id="39966"/>
    <lineage>
        <taxon>Eukaryota</taxon>
        <taxon>Fungi</taxon>
        <taxon>Dikarya</taxon>
        <taxon>Basidiomycota</taxon>
        <taxon>Agaricomycotina</taxon>
        <taxon>Agaricomycetes</taxon>
        <taxon>Agaricomycetidae</taxon>
        <taxon>Agaricales</taxon>
        <taxon>Tricholomatineae</taxon>
        <taxon>Lyophyllaceae</taxon>
        <taxon>Hypsizygus</taxon>
    </lineage>
</organism>